<evidence type="ECO:0000313" key="3">
    <source>
        <dbReference type="Proteomes" id="UP000230002"/>
    </source>
</evidence>
<feature type="region of interest" description="Disordered" evidence="1">
    <location>
        <begin position="424"/>
        <end position="448"/>
    </location>
</feature>
<feature type="compositionally biased region" description="Pro residues" evidence="1">
    <location>
        <begin position="205"/>
        <end position="215"/>
    </location>
</feature>
<feature type="region of interest" description="Disordered" evidence="1">
    <location>
        <begin position="197"/>
        <end position="272"/>
    </location>
</feature>
<reference evidence="2 3" key="1">
    <citation type="journal article" date="2015" name="Sci. Rep.">
        <title>Chromosome-level genome map provides insights into diverse defense mechanisms in the medicinal fungus Ganoderma sinense.</title>
        <authorList>
            <person name="Zhu Y."/>
            <person name="Xu J."/>
            <person name="Sun C."/>
            <person name="Zhou S."/>
            <person name="Xu H."/>
            <person name="Nelson D.R."/>
            <person name="Qian J."/>
            <person name="Song J."/>
            <person name="Luo H."/>
            <person name="Xiang L."/>
            <person name="Li Y."/>
            <person name="Xu Z."/>
            <person name="Ji A."/>
            <person name="Wang L."/>
            <person name="Lu S."/>
            <person name="Hayward A."/>
            <person name="Sun W."/>
            <person name="Li X."/>
            <person name="Schwartz D.C."/>
            <person name="Wang Y."/>
            <person name="Chen S."/>
        </authorList>
    </citation>
    <scope>NUCLEOTIDE SEQUENCE [LARGE SCALE GENOMIC DNA]</scope>
    <source>
        <strain evidence="2 3">ZZ0214-1</strain>
    </source>
</reference>
<keyword evidence="3" id="KW-1185">Reference proteome</keyword>
<dbReference type="OrthoDB" id="2754525at2759"/>
<comment type="caution">
    <text evidence="2">The sequence shown here is derived from an EMBL/GenBank/DDBJ whole genome shotgun (WGS) entry which is preliminary data.</text>
</comment>
<feature type="region of interest" description="Disordered" evidence="1">
    <location>
        <begin position="704"/>
        <end position="725"/>
    </location>
</feature>
<evidence type="ECO:0000256" key="1">
    <source>
        <dbReference type="SAM" id="MobiDB-lite"/>
    </source>
</evidence>
<gene>
    <name evidence="2" type="ORF">GSI_04282</name>
</gene>
<feature type="region of interest" description="Disordered" evidence="1">
    <location>
        <begin position="388"/>
        <end position="409"/>
    </location>
</feature>
<feature type="compositionally biased region" description="Low complexity" evidence="1">
    <location>
        <begin position="222"/>
        <end position="232"/>
    </location>
</feature>
<dbReference type="Proteomes" id="UP000230002">
    <property type="component" value="Unassembled WGS sequence"/>
</dbReference>
<dbReference type="EMBL" id="AYKW01000007">
    <property type="protein sequence ID" value="PIL33659.1"/>
    <property type="molecule type" value="Genomic_DNA"/>
</dbReference>
<dbReference type="AlphaFoldDB" id="A0A2G8SIR7"/>
<evidence type="ECO:0000313" key="2">
    <source>
        <dbReference type="EMBL" id="PIL33659.1"/>
    </source>
</evidence>
<feature type="compositionally biased region" description="Low complexity" evidence="1">
    <location>
        <begin position="260"/>
        <end position="271"/>
    </location>
</feature>
<accession>A0A2G8SIR7</accession>
<proteinExistence type="predicted"/>
<organism evidence="2 3">
    <name type="scientific">Ganoderma sinense ZZ0214-1</name>
    <dbReference type="NCBI Taxonomy" id="1077348"/>
    <lineage>
        <taxon>Eukaryota</taxon>
        <taxon>Fungi</taxon>
        <taxon>Dikarya</taxon>
        <taxon>Basidiomycota</taxon>
        <taxon>Agaricomycotina</taxon>
        <taxon>Agaricomycetes</taxon>
        <taxon>Polyporales</taxon>
        <taxon>Polyporaceae</taxon>
        <taxon>Ganoderma</taxon>
    </lineage>
</organism>
<protein>
    <submittedName>
        <fullName evidence="2">Uncharacterized protein</fullName>
    </submittedName>
</protein>
<sequence>MPDLAVLHPIHFLPLTPPSSDAPSTIATLDSFSLSDCELLQRRLSLSTPLLSPLDATSLPENPFPFSSSSERFKLGDSTLSNAFVPAHDLHAIPAPRRSCTTPPSLHAMHPPLTSTQRSHFSSYRFRIRPTPKSTFSFKVAAPAPRIPLAAVLQYWGANDGYPRQDPGPSFAHADVRMEVDVGQRAYEEGFRKPGLGLVLGLTPSPGPQSRPYPDPHAHPHLASQSQSQSRSRYSRRLRRLAPAPLQLTPPTPSRALHTPAASPLASAPAPVNLRRTPVSGVFVDVPLATCPGPSCTFDLDRLPTIPSVNTQRKCPSVSPEADRIAGPTVSSAKATMSSAPTSLVFPSGESENHIDDAQTQAPTDATVDTWYVNMITWRRTVSRALHSPLSPFRSPKSAKRSIHTTSVNPVTTPLRSAAAAAFGNPSQLTPGLPHDAPPPPPPRMECNPLPELAENHALPPPQPVSAGEEEQPMYPQHADLTWELDAESLILWAEKCSETIARASLSLRSCGLLQDPDAIATLCDDLRRAFATVQRALEGTPRDFVMDGSEARQTWYTNHCDAVHSLSRNMQHFHMLVRGIEDRPPRIHRLEGVLQKLATYEAKFTDIARRISVSHEKLRLLDLRTELARAHTRARVEAVEERRRRREERAVRQEGRTRRHALREEIRRVRGAIRTMRDAAPRHENDENADVNMNVFYSSVDQDGDQCMGEPCGGSSAKWWSNGP</sequence>
<name>A0A2G8SIR7_9APHY</name>